<evidence type="ECO:0000256" key="9">
    <source>
        <dbReference type="ARBA" id="ARBA00022869"/>
    </source>
</evidence>
<feature type="domain" description="BPTI/Kunitz inhibitor" evidence="23">
    <location>
        <begin position="2750"/>
        <end position="2803"/>
    </location>
</feature>
<dbReference type="Pfam" id="PF01391">
    <property type="entry name" value="Collagen"/>
    <property type="match status" value="12"/>
</dbReference>
<feature type="domain" description="VWFA" evidence="22">
    <location>
        <begin position="1055"/>
        <end position="1230"/>
    </location>
</feature>
<dbReference type="PANTHER" id="PTHR24023:SF1082">
    <property type="entry name" value="COLLAGEN TRIPLE HELIX REPEAT"/>
    <property type="match status" value="1"/>
</dbReference>
<evidence type="ECO:0000256" key="7">
    <source>
        <dbReference type="ARBA" id="ARBA00022729"/>
    </source>
</evidence>
<dbReference type="GO" id="GO:0005581">
    <property type="term" value="C:collagen trimer"/>
    <property type="evidence" value="ECO:0007669"/>
    <property type="project" value="UniProtKB-KW"/>
</dbReference>
<dbReference type="InterPro" id="IPR036465">
    <property type="entry name" value="vWFA_dom_sf"/>
</dbReference>
<keyword evidence="3" id="KW-0964">Secreted</keyword>
<dbReference type="FunFam" id="2.60.40.10:FF:001333">
    <property type="entry name" value="collagen alpha-1(VII) chain isoform X2"/>
    <property type="match status" value="1"/>
</dbReference>
<feature type="compositionally biased region" description="Basic and acidic residues" evidence="20">
    <location>
        <begin position="1705"/>
        <end position="1730"/>
    </location>
</feature>
<feature type="domain" description="Fibronectin type-III" evidence="24">
    <location>
        <begin position="867"/>
        <end position="958"/>
    </location>
</feature>
<feature type="region of interest" description="Disordered" evidence="20">
    <location>
        <begin position="1243"/>
        <end position="1792"/>
    </location>
</feature>
<feature type="compositionally biased region" description="Basic and acidic residues" evidence="20">
    <location>
        <begin position="1604"/>
        <end position="1619"/>
    </location>
</feature>
<evidence type="ECO:0000256" key="18">
    <source>
        <dbReference type="ARBA" id="ARBA00067314"/>
    </source>
</evidence>
<keyword evidence="5" id="KW-0646">Protease inhibitor</keyword>
<dbReference type="FunFam" id="2.60.40.10:FF:001175">
    <property type="entry name" value="Putative collagen alpha-1vii chain"/>
    <property type="match status" value="1"/>
</dbReference>
<dbReference type="EMBL" id="KN125357">
    <property type="protein sequence ID" value="KFO18621.1"/>
    <property type="molecule type" value="Genomic_DNA"/>
</dbReference>
<evidence type="ECO:0000256" key="20">
    <source>
        <dbReference type="SAM" id="MobiDB-lite"/>
    </source>
</evidence>
<dbReference type="PANTHER" id="PTHR24023">
    <property type="entry name" value="COLLAGEN ALPHA"/>
    <property type="match status" value="1"/>
</dbReference>
<evidence type="ECO:0000259" key="23">
    <source>
        <dbReference type="PROSITE" id="PS50279"/>
    </source>
</evidence>
<evidence type="ECO:0000256" key="14">
    <source>
        <dbReference type="ARBA" id="ARBA00023180"/>
    </source>
</evidence>
<sequence>MRSWLLVAALCAGILVGVPRLRAQPGERVTCTRLYAADIVFLLDGSSSIGRNNFREVQGFLEGLVLPFSGAASTQGVRFATVQYSDDPRTEFGLDALGSGGDVIRAIRELTYKKGNTRTGAALLHVSNHVFLPQLSRPGIPKVCILITDGKSQDLVDTAAQRLKEQGVKLFAVGIKNADFEELNRVASQPSSDFSFFINDFGILRTLLPLISRRVCTTAGGVPVTLPSHELSGPRDLVLSEPGSQSLRVQWTAASGPVTGYRVHYTPLTGLGQPLPSERQEVNVPAGETSLWLRGLRPLTEYQVTVVALYANSIGEAVSGTARTTALAGPELTIQNTTAHSILVAWQSVLGATGYRVTWHALRGGATQQQELDPGQGSVLLRELEPGTDYEVTVSAMFGHTVGPATSLTTRTDTSIEQTLRPVILSPTAILLSWNLLPEARGYRLEWRRESESGLEPPQKVELPKDVTHYRLDGLQPGTEYRLTLYTLLEGREVATPATVVPTGPEQPPGPVRDLQATELPGHRVRVSWSPVPGATEYRITVRNTLGVERTLVLPGSQTAFDLDDVRAGLSYTVRVSARMGPREGGSSILTVRREPEAPLAVPVLRIMLSDATRIRVTWSPVPGASGFRISWSTGSGPESSQTLPPDSTATDILGLQPGTSYQVAVSALRGREEGPRGVIAAHTDPLGPVRTVHVTQAGSSSVTIAWTRVPGATGYRVSWHSEHVPEKSQLVAGEATMADLERLEPDTEYTVHVRAHASGVEGTPASVVVRTAPEPVGSVSKLQILNASSDVLRVTWVGVPGATAYRLAWGRSEGGPTRQQILPGNTDSAEIRGLEGGISYSVGVTALVGDREGPPVSIVVTTPPEAPSTLETLRVVQRGEHSLRLHWEPVSGAHGFRLRWRSESGQEQSQVLGPESSSYHLDGLEPGTRYHMWLSALGPAGEGPPKEVTAYTESPRVPSTELRVVDTSVDSVTLAWTPVSGASNYILSWRPLRGTSQDVPGTPQTLPGILSSQRVTGLQPGVSYVFSLTPVQGGVRGPDVSITQNPVCPHGLADVVFLLHTTQDNAHRAEAMRRVLERLVSALGPLGPQATQVGLLSYSHRPSQLFPLNSSHDLGVILQKIRGISYVDPSGNNLGAAVIVAHRQLLAPDAPGRRQQVPGVMVLLVDEPLRGDISSPIREAQAGGLKVIMMGLAGADPEQLRRLVPDTDPLQNFFAVDDGLSLDHAVSDLAIALCQTAMATQGQKGEPGVTGLEGQAGPPGAPGLPGRTGAPGPQGPPGSTVAKGERGFPGVDGPPGLPGHPGTPGTPGLKGSPGLPGPRGEPGERGPRGPKGEPGEPGHVTGDWQPGLPGRKGDPGPSGPPGPVVGGTASGEPGLPGLPGNPGLQGPVGPSGEKGEKGDCEDGAPGLPGRPGPPGDLGLRGPPGITGSKGDRGLTGSPGEIGAKGDVGLPGPRGSAGVQGEPGLPGLASPGDPGPKGDPGDRGPIGLTGRAGPPGDSGSPGEKGDPGRPGPPGPAGPRGRDGEVGEKGDEGLPGDPGLPGKVGERGPRGVPGARGPVGEKGDPGDPGEDGRNGSPGLLGPKGDRGEPGPPGPPGRLVDTGLGVREKGERGQEGPRGPKGDPGLPGASGERGIDGLRGPPGPQGDPGIRGPAGEKGDRGPPGLDGRSGLDGKPGAPGPPGQPGKPGEDGTPGLNGKNGQPGDPGEAGRKGEKGESGAPGREGHDGPKGERGAPGSPGPQGPPGLPGQVGPPGQGFPGVPGSMGPKGDRGETGSKGQQGLPGERGARGEPGSVVNVEKVLETAGIKASVLREIVETWDESSGSLLPVPDRRRVSKGDPGERGPPGKEGPIGFPGERGLKGDRGDPGPQGPPGLALGERGPPGPPGLAGEPGKPGIPGLPGQAGAVGEAGRPGERGERGEKGERGEQGRDGHPGLPGPPGPPGPKVAIDEPGPGLAREQGPPGFKGAKGEPGRDGDQGLKGDRGVPGIKGDRGEPGQRGLDGSPGLLGERGVAGPEGKPGLQGPRGAPGPVGGHGDPGPPGAPGLNGLVGPQGPSGLKGEPGETGPPGRGLPGPAGPVGLPGPPGPSGLVGPQGAPGLPGQVGETGKPGAPGRDGTSGKDGDRGSPGVPGPPGLPGLVGPKGEAGPMGPPGQVVVGPPGAKGEKGAPGDLAGDLVGEPGPKGDRGLPGPRGEKGEAGRAGESGDPGEDGQKGAPGLKGHKGDPGVGVQGPTGPTGPPGMKGDTGPPGSPGAPGIIGFPGQTGPRGETGQPGPGGERGLAGLPGREGAPGPLGPPGPPGSPGAPGASGLKGDKGDPGVGLPGPRGERGEPGVRGEDGHPGQEGPRGLMGPPGSRGDQGQKGDAGTTGLKGDKGDSAVIEGPPGPRGAKGDMGERGPRGLDGDPGPWGDSGNPGDKGVKGEPGEKGMAGSVGARGLAGPKASPAPEPAMRHTHLALAVPEYGRGEPGAPGMAGDSGPPGKDGAPGFQGDKGDVGFMGPRGIKGERGMKGACGLDGEKGDKGEAGLPGRPGLAGRKGEIGEPGIPGQSGVPGKEGLIGPKGDRGFDGQSGPKGDQGEKGERGPPGTGGFPGPRGNDGSSGPPGPPGSVGPKGPEGLQGQKGERGPPGERVVGAPGPPGTPGERGEQGRPGPTGPRGEKGEAAMTEDDIRGFVRQEMSQHCACQGQFIASGSRPLPSYAADTAGLQSRRLVPVLRVSHVEEEDQVPPEDDEFSEYSEYSVEEYQDPEVPWDSEDPCSLPLDEGSCTAYTLRWYHRAVPGGSETCHPFVYGGCGGNANRFGTREACEHRCPPRVVQSSRTGTGGDKWALEWSRGLDHRTASQGSSRSGFNLTQRKIVPDAMMTRLALWVLMVLMSDRVLVVPVTPVPAFQIPPQNCSQTISRPVASASPSATTIGLSSAWGHPSPGPRLGPRMTLSLDVPIGLLRILLDQAQTRAAREQAAANAHILAHVG</sequence>
<keyword evidence="14" id="KW-0325">Glycoprotein</keyword>
<dbReference type="CDD" id="cd01482">
    <property type="entry name" value="vWA_collagen_alphaI-XII-like"/>
    <property type="match status" value="1"/>
</dbReference>
<accession>A0A091D707</accession>
<feature type="domain" description="Fibronectin type-III" evidence="24">
    <location>
        <begin position="779"/>
        <end position="866"/>
    </location>
</feature>
<dbReference type="InterPro" id="IPR013783">
    <property type="entry name" value="Ig-like_fold"/>
</dbReference>
<dbReference type="InterPro" id="IPR036116">
    <property type="entry name" value="FN3_sf"/>
</dbReference>
<dbReference type="CDD" id="cd22627">
    <property type="entry name" value="Kunitz_collagen_alpha1_VII"/>
    <property type="match status" value="1"/>
</dbReference>
<dbReference type="GO" id="GO:0005179">
    <property type="term" value="F:hormone activity"/>
    <property type="evidence" value="ECO:0007669"/>
    <property type="project" value="UniProtKB-KW"/>
</dbReference>
<dbReference type="GO" id="GO:0007155">
    <property type="term" value="P:cell adhesion"/>
    <property type="evidence" value="ECO:0007669"/>
    <property type="project" value="UniProtKB-KW"/>
</dbReference>
<dbReference type="GO" id="GO:0005615">
    <property type="term" value="C:extracellular space"/>
    <property type="evidence" value="ECO:0007669"/>
    <property type="project" value="TreeGrafter"/>
</dbReference>
<evidence type="ECO:0000256" key="8">
    <source>
        <dbReference type="ARBA" id="ARBA00022737"/>
    </source>
</evidence>
<keyword evidence="4" id="KW-0272">Extracellular matrix</keyword>
<feature type="compositionally biased region" description="Basic and acidic residues" evidence="20">
    <location>
        <begin position="1558"/>
        <end position="1572"/>
    </location>
</feature>
<feature type="compositionally biased region" description="Basic and acidic residues" evidence="20">
    <location>
        <begin position="1322"/>
        <end position="1337"/>
    </location>
</feature>
<keyword evidence="13" id="KW-1015">Disulfide bond</keyword>
<dbReference type="Gene3D" id="1.20.5.320">
    <property type="entry name" value="6-Phosphogluconate Dehydrogenase, domain 3"/>
    <property type="match status" value="1"/>
</dbReference>
<dbReference type="PROSITE" id="PS50853">
    <property type="entry name" value="FN3"/>
    <property type="match status" value="9"/>
</dbReference>
<feature type="region of interest" description="Disordered" evidence="20">
    <location>
        <begin position="1817"/>
        <end position="2443"/>
    </location>
</feature>
<dbReference type="InterPro" id="IPR008160">
    <property type="entry name" value="Collagen"/>
</dbReference>
<evidence type="ECO:0000256" key="3">
    <source>
        <dbReference type="ARBA" id="ARBA00022525"/>
    </source>
</evidence>
<feature type="domain" description="VWFA" evidence="22">
    <location>
        <begin position="38"/>
        <end position="211"/>
    </location>
</feature>
<feature type="signal peptide" evidence="21">
    <location>
        <begin position="1"/>
        <end position="23"/>
    </location>
</feature>
<dbReference type="STRING" id="885580.ENSFDAP00000013938"/>
<dbReference type="InterPro" id="IPR050149">
    <property type="entry name" value="Collagen_superfamily"/>
</dbReference>
<feature type="compositionally biased region" description="Basic and acidic residues" evidence="20">
    <location>
        <begin position="1909"/>
        <end position="1930"/>
    </location>
</feature>
<keyword evidence="10" id="KW-0130">Cell adhesion</keyword>
<feature type="compositionally biased region" description="Basic and acidic residues" evidence="20">
    <location>
        <begin position="2384"/>
        <end position="2397"/>
    </location>
</feature>
<dbReference type="SUPFAM" id="SSF49265">
    <property type="entry name" value="Fibronectin type III"/>
    <property type="match status" value="5"/>
</dbReference>
<dbReference type="eggNOG" id="KOG3544">
    <property type="taxonomic scope" value="Eukaryota"/>
</dbReference>
<feature type="compositionally biased region" description="Gly residues" evidence="20">
    <location>
        <begin position="2577"/>
        <end position="2586"/>
    </location>
</feature>
<dbReference type="Gene3D" id="2.60.40.10">
    <property type="entry name" value="Immunoglobulins"/>
    <property type="match status" value="9"/>
</dbReference>
<dbReference type="InterPro" id="IPR000187">
    <property type="entry name" value="CRF"/>
</dbReference>
<feature type="region of interest" description="Disordered" evidence="20">
    <location>
        <begin position="2456"/>
        <end position="2656"/>
    </location>
</feature>
<evidence type="ECO:0000256" key="6">
    <source>
        <dbReference type="ARBA" id="ARBA00022702"/>
    </source>
</evidence>
<dbReference type="FunFam" id="3.40.50.410:FF:000001">
    <property type="entry name" value="Collagen, type XII, alpha 1"/>
    <property type="match status" value="1"/>
</dbReference>
<dbReference type="SUPFAM" id="SSF57362">
    <property type="entry name" value="BPTI-like"/>
    <property type="match status" value="1"/>
</dbReference>
<dbReference type="GO" id="GO:0004867">
    <property type="term" value="F:serine-type endopeptidase inhibitor activity"/>
    <property type="evidence" value="ECO:0007669"/>
    <property type="project" value="UniProtKB-KW"/>
</dbReference>
<feature type="domain" description="Fibronectin type-III" evidence="24">
    <location>
        <begin position="233"/>
        <end position="328"/>
    </location>
</feature>
<dbReference type="FunFam" id="2.60.40.10:FF:001646">
    <property type="entry name" value="Collagen, type VII, alpha 1"/>
    <property type="match status" value="1"/>
</dbReference>
<feature type="domain" description="Fibronectin type-III" evidence="24">
    <location>
        <begin position="689"/>
        <end position="776"/>
    </location>
</feature>
<dbReference type="InterPro" id="IPR036880">
    <property type="entry name" value="Kunitz_BPTI_sf"/>
</dbReference>
<feature type="compositionally biased region" description="Low complexity" evidence="20">
    <location>
        <begin position="2148"/>
        <end position="2158"/>
    </location>
</feature>
<dbReference type="Gene3D" id="4.10.410.10">
    <property type="entry name" value="Pancreatic trypsin inhibitor Kunitz domain"/>
    <property type="match status" value="1"/>
</dbReference>
<feature type="domain" description="Fibronectin type-III" evidence="24">
    <location>
        <begin position="601"/>
        <end position="688"/>
    </location>
</feature>
<proteinExistence type="inferred from homology"/>
<evidence type="ECO:0000256" key="4">
    <source>
        <dbReference type="ARBA" id="ARBA00022530"/>
    </source>
</evidence>
<keyword evidence="8" id="KW-0677">Repeat</keyword>
<keyword evidence="12 25" id="KW-0176">Collagen</keyword>
<keyword evidence="11" id="KW-0722">Serine protease inhibitor</keyword>
<comment type="subunit">
    <text evidence="17">Homotrimer. Interacts with MIA3/TANGO1; facilitating its loading into transport carriers and subsequent secretion.</text>
</comment>
<evidence type="ECO:0000256" key="10">
    <source>
        <dbReference type="ARBA" id="ARBA00022889"/>
    </source>
</evidence>
<evidence type="ECO:0000256" key="17">
    <source>
        <dbReference type="ARBA" id="ARBA00064977"/>
    </source>
</evidence>
<dbReference type="Gene3D" id="3.40.50.410">
    <property type="entry name" value="von Willebrand factor, type A domain"/>
    <property type="match status" value="2"/>
</dbReference>
<feature type="compositionally biased region" description="Pro residues" evidence="20">
    <location>
        <begin position="2288"/>
        <end position="2298"/>
    </location>
</feature>
<feature type="compositionally biased region" description="Low complexity" evidence="20">
    <location>
        <begin position="2399"/>
        <end position="2411"/>
    </location>
</feature>
<evidence type="ECO:0000256" key="1">
    <source>
        <dbReference type="ARBA" id="ARBA00004302"/>
    </source>
</evidence>
<dbReference type="Pfam" id="PF00041">
    <property type="entry name" value="fn3"/>
    <property type="match status" value="8"/>
</dbReference>
<feature type="compositionally biased region" description="Gly residues" evidence="20">
    <location>
        <begin position="2266"/>
        <end position="2275"/>
    </location>
</feature>
<keyword evidence="15" id="KW-0379">Hydroxylation</keyword>
<feature type="compositionally biased region" description="Basic and acidic residues" evidence="20">
    <location>
        <begin position="2321"/>
        <end position="2336"/>
    </location>
</feature>
<dbReference type="Pfam" id="PF00473">
    <property type="entry name" value="CRF"/>
    <property type="match status" value="1"/>
</dbReference>
<evidence type="ECO:0000256" key="15">
    <source>
        <dbReference type="ARBA" id="ARBA00023278"/>
    </source>
</evidence>
<dbReference type="SMART" id="SM00060">
    <property type="entry name" value="FN3"/>
    <property type="match status" value="9"/>
</dbReference>
<comment type="function">
    <text evidence="16">Stratified squamous epithelial basement membrane protein that forms anchoring fibrils which may contribute to epithelial basement membrane organization and adherence by interacting with extracellular matrix (ECM) proteins such as type IV collagen.</text>
</comment>
<dbReference type="FunFam" id="3.40.50.410:FF:000072">
    <property type="entry name" value="collagen alpha-1(VII) chain"/>
    <property type="match status" value="1"/>
</dbReference>
<dbReference type="PRINTS" id="PR00759">
    <property type="entry name" value="BASICPTASE"/>
</dbReference>
<evidence type="ECO:0000256" key="5">
    <source>
        <dbReference type="ARBA" id="ARBA00022690"/>
    </source>
</evidence>
<evidence type="ECO:0000256" key="2">
    <source>
        <dbReference type="ARBA" id="ARBA00009287"/>
    </source>
</evidence>
<feature type="domain" description="Fibronectin type-III" evidence="24">
    <location>
        <begin position="416"/>
        <end position="508"/>
    </location>
</feature>
<feature type="domain" description="Fibronectin type-III" evidence="24">
    <location>
        <begin position="329"/>
        <end position="415"/>
    </location>
</feature>
<evidence type="ECO:0000256" key="16">
    <source>
        <dbReference type="ARBA" id="ARBA00053615"/>
    </source>
</evidence>
<dbReference type="CDD" id="cd01450">
    <property type="entry name" value="vWFA_subfamily_ECM"/>
    <property type="match status" value="1"/>
</dbReference>
<dbReference type="CDD" id="cd00063">
    <property type="entry name" value="FN3"/>
    <property type="match status" value="9"/>
</dbReference>
<dbReference type="InterPro" id="IPR003961">
    <property type="entry name" value="FN3_dom"/>
</dbReference>
<feature type="compositionally biased region" description="Low complexity" evidence="20">
    <location>
        <begin position="2235"/>
        <end position="2265"/>
    </location>
</feature>
<dbReference type="SMART" id="SM00327">
    <property type="entry name" value="VWA"/>
    <property type="match status" value="1"/>
</dbReference>
<evidence type="ECO:0000256" key="12">
    <source>
        <dbReference type="ARBA" id="ARBA00023119"/>
    </source>
</evidence>
<feature type="compositionally biased region" description="Basic and acidic residues" evidence="20">
    <location>
        <begin position="2178"/>
        <end position="2196"/>
    </location>
</feature>
<dbReference type="GO" id="GO:0005604">
    <property type="term" value="C:basement membrane"/>
    <property type="evidence" value="ECO:0007669"/>
    <property type="project" value="UniProtKB-SubCell"/>
</dbReference>
<evidence type="ECO:0000256" key="11">
    <source>
        <dbReference type="ARBA" id="ARBA00022900"/>
    </source>
</evidence>
<evidence type="ECO:0000256" key="21">
    <source>
        <dbReference type="SAM" id="SignalP"/>
    </source>
</evidence>
<feature type="compositionally biased region" description="Pro residues" evidence="20">
    <location>
        <begin position="1735"/>
        <end position="1744"/>
    </location>
</feature>
<dbReference type="PROSITE" id="PS50234">
    <property type="entry name" value="VWFA"/>
    <property type="match status" value="2"/>
</dbReference>
<feature type="compositionally biased region" description="Pro residues" evidence="20">
    <location>
        <begin position="1933"/>
        <end position="1942"/>
    </location>
</feature>
<feature type="compositionally biased region" description="Low complexity" evidence="20">
    <location>
        <begin position="2276"/>
        <end position="2286"/>
    </location>
</feature>
<evidence type="ECO:0000259" key="24">
    <source>
        <dbReference type="PROSITE" id="PS50853"/>
    </source>
</evidence>
<feature type="chain" id="PRO_5001871684" description="Collagen alpha-1(VII) chain" evidence="21">
    <location>
        <begin position="24"/>
        <end position="2964"/>
    </location>
</feature>
<dbReference type="InterPro" id="IPR020901">
    <property type="entry name" value="Prtase_inh_Kunz-CS"/>
</dbReference>
<dbReference type="InterPro" id="IPR002035">
    <property type="entry name" value="VWF_A"/>
</dbReference>
<dbReference type="SUPFAM" id="SSF53300">
    <property type="entry name" value="vWA-like"/>
    <property type="match status" value="2"/>
</dbReference>
<dbReference type="FunFam" id="4.10.410.10:FF:000019">
    <property type="entry name" value="collagen alpha-1(VII) chain"/>
    <property type="match status" value="1"/>
</dbReference>
<organism evidence="25 26">
    <name type="scientific">Fukomys damarensis</name>
    <name type="common">Damaraland mole rat</name>
    <name type="synonym">Cryptomys damarensis</name>
    <dbReference type="NCBI Taxonomy" id="885580"/>
    <lineage>
        <taxon>Eukaryota</taxon>
        <taxon>Metazoa</taxon>
        <taxon>Chordata</taxon>
        <taxon>Craniata</taxon>
        <taxon>Vertebrata</taxon>
        <taxon>Euteleostomi</taxon>
        <taxon>Mammalia</taxon>
        <taxon>Eutheria</taxon>
        <taxon>Euarchontoglires</taxon>
        <taxon>Glires</taxon>
        <taxon>Rodentia</taxon>
        <taxon>Hystricomorpha</taxon>
        <taxon>Bathyergidae</taxon>
        <taxon>Fukomys</taxon>
    </lineage>
</organism>
<dbReference type="Proteomes" id="UP000028990">
    <property type="component" value="Unassembled WGS sequence"/>
</dbReference>
<comment type="similarity">
    <text evidence="2">Belongs to the sauvagine/corticotropin-releasing factor/urotensin I family.</text>
</comment>
<comment type="subcellular location">
    <subcellularLocation>
        <location evidence="1">Secreted</location>
        <location evidence="1">Extracellular space</location>
        <location evidence="1">Extracellular matrix</location>
        <location evidence="1">Basement membrane</location>
    </subcellularLocation>
</comment>
<dbReference type="PRINTS" id="PR00453">
    <property type="entry name" value="VWFADOMAIN"/>
</dbReference>
<evidence type="ECO:0000313" key="25">
    <source>
        <dbReference type="EMBL" id="KFO18621.1"/>
    </source>
</evidence>
<name>A0A091D707_FUKDA</name>
<dbReference type="PROSITE" id="PS00280">
    <property type="entry name" value="BPTI_KUNITZ_1"/>
    <property type="match status" value="1"/>
</dbReference>
<dbReference type="InterPro" id="IPR002223">
    <property type="entry name" value="Kunitz_BPTI"/>
</dbReference>
<dbReference type="Pfam" id="PF00014">
    <property type="entry name" value="Kunitz_BPTI"/>
    <property type="match status" value="1"/>
</dbReference>
<dbReference type="FunFam" id="2.60.40.10:FF:000307">
    <property type="entry name" value="collagen alpha-1(VII) chain isoform X1"/>
    <property type="match status" value="5"/>
</dbReference>
<protein>
    <recommendedName>
        <fullName evidence="18">Collagen alpha-1(VII) chain</fullName>
    </recommendedName>
    <alternativeName>
        <fullName evidence="19">Long-chain collagen</fullName>
    </alternativeName>
</protein>
<evidence type="ECO:0000259" key="22">
    <source>
        <dbReference type="PROSITE" id="PS50234"/>
    </source>
</evidence>
<keyword evidence="6" id="KW-0372">Hormone</keyword>
<dbReference type="Pfam" id="PF00092">
    <property type="entry name" value="VWA"/>
    <property type="match status" value="2"/>
</dbReference>
<feature type="compositionally biased region" description="Basic and acidic residues" evidence="20">
    <location>
        <begin position="1827"/>
        <end position="1843"/>
    </location>
</feature>
<feature type="compositionally biased region" description="Basic and acidic residues" evidence="20">
    <location>
        <begin position="1965"/>
        <end position="1993"/>
    </location>
</feature>
<keyword evidence="9" id="KW-0084">Basement membrane</keyword>
<feature type="domain" description="Fibronectin type-III" evidence="24">
    <location>
        <begin position="511"/>
        <end position="598"/>
    </location>
</feature>
<reference evidence="25 26" key="1">
    <citation type="submission" date="2013-11" db="EMBL/GenBank/DDBJ databases">
        <title>The Damaraland mole rat (Fukomys damarensis) genome and evolution of African mole rats.</title>
        <authorList>
            <person name="Gladyshev V.N."/>
            <person name="Fang X."/>
        </authorList>
    </citation>
    <scope>NUCLEOTIDE SEQUENCE [LARGE SCALE GENOMIC DNA]</scope>
    <source>
        <tissue evidence="25">Liver</tissue>
    </source>
</reference>
<keyword evidence="7 21" id="KW-0732">Signal</keyword>
<evidence type="ECO:0000256" key="13">
    <source>
        <dbReference type="ARBA" id="ARBA00023157"/>
    </source>
</evidence>
<keyword evidence="26" id="KW-1185">Reference proteome</keyword>
<evidence type="ECO:0000256" key="19">
    <source>
        <dbReference type="ARBA" id="ARBA00081956"/>
    </source>
</evidence>
<evidence type="ECO:0000313" key="26">
    <source>
        <dbReference type="Proteomes" id="UP000028990"/>
    </source>
</evidence>
<feature type="compositionally biased region" description="Low complexity" evidence="20">
    <location>
        <begin position="1382"/>
        <end position="1391"/>
    </location>
</feature>
<dbReference type="PROSITE" id="PS50279">
    <property type="entry name" value="BPTI_KUNITZ_2"/>
    <property type="match status" value="1"/>
</dbReference>
<gene>
    <name evidence="25" type="ORF">H920_20049</name>
</gene>
<feature type="compositionally biased region" description="Basic and acidic residues" evidence="20">
    <location>
        <begin position="1519"/>
        <end position="1531"/>
    </location>
</feature>
<feature type="domain" description="Fibronectin type-III" evidence="24">
    <location>
        <begin position="959"/>
        <end position="1052"/>
    </location>
</feature>